<keyword evidence="15" id="KW-0732">Signal</keyword>
<dbReference type="SMART" id="SM00679">
    <property type="entry name" value="CTNS"/>
    <property type="match status" value="2"/>
</dbReference>
<dbReference type="NCBIfam" id="TIGR00951">
    <property type="entry name" value="2A43"/>
    <property type="match status" value="1"/>
</dbReference>
<feature type="transmembrane region" description="Helical" evidence="14">
    <location>
        <begin position="243"/>
        <end position="267"/>
    </location>
</feature>
<evidence type="ECO:0000256" key="12">
    <source>
        <dbReference type="ARBA" id="ARBA00055495"/>
    </source>
</evidence>
<feature type="transmembrane region" description="Helical" evidence="14">
    <location>
        <begin position="312"/>
        <end position="334"/>
    </location>
</feature>
<dbReference type="EMBL" id="CAJOBA010005838">
    <property type="protein sequence ID" value="CAF3755836.1"/>
    <property type="molecule type" value="Genomic_DNA"/>
</dbReference>
<keyword evidence="4 14" id="KW-0812">Transmembrane</keyword>
<dbReference type="GO" id="GO:0005765">
    <property type="term" value="C:lysosomal membrane"/>
    <property type="evidence" value="ECO:0007669"/>
    <property type="project" value="UniProtKB-SubCell"/>
</dbReference>
<feature type="chain" id="PRO_5036434623" description="Cystinosin homolog" evidence="15">
    <location>
        <begin position="19"/>
        <end position="395"/>
    </location>
</feature>
<feature type="transmembrane region" description="Helical" evidence="14">
    <location>
        <begin position="139"/>
        <end position="160"/>
    </location>
</feature>
<comment type="function">
    <text evidence="12">Cystine/H(+) symporter that mediates export of cystine, the oxidized dimer of cysteine, from lysosomes. May play a role in the degradation of engulfed apoptotic cells.</text>
</comment>
<evidence type="ECO:0000256" key="15">
    <source>
        <dbReference type="SAM" id="SignalP"/>
    </source>
</evidence>
<evidence type="ECO:0000256" key="6">
    <source>
        <dbReference type="ARBA" id="ARBA00022847"/>
    </source>
</evidence>
<evidence type="ECO:0000256" key="14">
    <source>
        <dbReference type="SAM" id="Phobius"/>
    </source>
</evidence>
<name>A0A8S2IP43_9BILA</name>
<evidence type="ECO:0000256" key="1">
    <source>
        <dbReference type="ARBA" id="ARBA00004155"/>
    </source>
</evidence>
<dbReference type="Pfam" id="PF04193">
    <property type="entry name" value="PQ-loop"/>
    <property type="match status" value="2"/>
</dbReference>
<dbReference type="FunFam" id="1.20.1280.290:FF:000023">
    <property type="entry name" value="Cystinosin homolog"/>
    <property type="match status" value="1"/>
</dbReference>
<keyword evidence="5" id="KW-0677">Repeat</keyword>
<reference evidence="17" key="1">
    <citation type="submission" date="2021-02" db="EMBL/GenBank/DDBJ databases">
        <authorList>
            <person name="Nowell W R."/>
        </authorList>
    </citation>
    <scope>NUCLEOTIDE SEQUENCE</scope>
</reference>
<comment type="catalytic activity">
    <reaction evidence="11">
        <text>L-cystine(out) + H(+)(out) = L-cystine(in) + H(+)(in)</text>
        <dbReference type="Rhea" id="RHEA:66172"/>
        <dbReference type="ChEBI" id="CHEBI:15378"/>
        <dbReference type="ChEBI" id="CHEBI:35491"/>
    </reaction>
    <physiologicalReaction direction="left-to-right" evidence="11">
        <dbReference type="Rhea" id="RHEA:66173"/>
    </physiologicalReaction>
</comment>
<dbReference type="InterPro" id="IPR006603">
    <property type="entry name" value="PQ-loop_rpt"/>
</dbReference>
<evidence type="ECO:0000256" key="7">
    <source>
        <dbReference type="ARBA" id="ARBA00022989"/>
    </source>
</evidence>
<feature type="transmembrane region" description="Helical" evidence="14">
    <location>
        <begin position="172"/>
        <end position="192"/>
    </location>
</feature>
<evidence type="ECO:0000256" key="4">
    <source>
        <dbReference type="ARBA" id="ARBA00022692"/>
    </source>
</evidence>
<feature type="transmembrane region" description="Helical" evidence="14">
    <location>
        <begin position="346"/>
        <end position="367"/>
    </location>
</feature>
<evidence type="ECO:0000256" key="8">
    <source>
        <dbReference type="ARBA" id="ARBA00023136"/>
    </source>
</evidence>
<evidence type="ECO:0000256" key="2">
    <source>
        <dbReference type="ARBA" id="ARBA00006855"/>
    </source>
</evidence>
<protein>
    <recommendedName>
        <fullName evidence="13">Cystinosin homolog</fullName>
    </recommendedName>
</protein>
<dbReference type="PROSITE" id="PS51257">
    <property type="entry name" value="PROKAR_LIPOPROTEIN"/>
    <property type="match status" value="1"/>
</dbReference>
<evidence type="ECO:0000256" key="3">
    <source>
        <dbReference type="ARBA" id="ARBA00022448"/>
    </source>
</evidence>
<evidence type="ECO:0000256" key="5">
    <source>
        <dbReference type="ARBA" id="ARBA00022737"/>
    </source>
</evidence>
<evidence type="ECO:0000313" key="18">
    <source>
        <dbReference type="Proteomes" id="UP000682733"/>
    </source>
</evidence>
<proteinExistence type="inferred from homology"/>
<dbReference type="Proteomes" id="UP000677228">
    <property type="component" value="Unassembled WGS sequence"/>
</dbReference>
<feature type="transmembrane region" description="Helical" evidence="14">
    <location>
        <begin position="212"/>
        <end position="236"/>
    </location>
</feature>
<evidence type="ECO:0000313" key="16">
    <source>
        <dbReference type="EMBL" id="CAF0985472.1"/>
    </source>
</evidence>
<feature type="transmembrane region" description="Helical" evidence="14">
    <location>
        <begin position="273"/>
        <end position="292"/>
    </location>
</feature>
<dbReference type="PANTHER" id="PTHR13131:SF5">
    <property type="entry name" value="CYSTINOSIN"/>
    <property type="match status" value="1"/>
</dbReference>
<dbReference type="GO" id="GO:0015184">
    <property type="term" value="F:L-cystine transmembrane transporter activity"/>
    <property type="evidence" value="ECO:0007669"/>
    <property type="project" value="TreeGrafter"/>
</dbReference>
<dbReference type="Gene3D" id="1.20.1280.290">
    <property type="match status" value="1"/>
</dbReference>
<evidence type="ECO:0000313" key="17">
    <source>
        <dbReference type="EMBL" id="CAF3755836.1"/>
    </source>
</evidence>
<keyword evidence="8 14" id="KW-0472">Membrane</keyword>
<dbReference type="FunFam" id="1.20.1280.290:FF:000016">
    <property type="entry name" value="Cystinosin homolog"/>
    <property type="match status" value="1"/>
</dbReference>
<evidence type="ECO:0000256" key="11">
    <source>
        <dbReference type="ARBA" id="ARBA00048473"/>
    </source>
</evidence>
<evidence type="ECO:0000256" key="9">
    <source>
        <dbReference type="ARBA" id="ARBA00023180"/>
    </source>
</evidence>
<dbReference type="EMBL" id="CAJNOK010005831">
    <property type="protein sequence ID" value="CAF0985472.1"/>
    <property type="molecule type" value="Genomic_DNA"/>
</dbReference>
<dbReference type="Proteomes" id="UP000682733">
    <property type="component" value="Unassembled WGS sequence"/>
</dbReference>
<dbReference type="InterPro" id="IPR005282">
    <property type="entry name" value="LC_transporter"/>
</dbReference>
<comment type="caution">
    <text evidence="17">The sequence shown here is derived from an EMBL/GenBank/DDBJ whole genome shotgun (WGS) entry which is preliminary data.</text>
</comment>
<keyword evidence="10" id="KW-0458">Lysosome</keyword>
<organism evidence="17 18">
    <name type="scientific">Didymodactylos carnosus</name>
    <dbReference type="NCBI Taxonomy" id="1234261"/>
    <lineage>
        <taxon>Eukaryota</taxon>
        <taxon>Metazoa</taxon>
        <taxon>Spiralia</taxon>
        <taxon>Gnathifera</taxon>
        <taxon>Rotifera</taxon>
        <taxon>Eurotatoria</taxon>
        <taxon>Bdelloidea</taxon>
        <taxon>Philodinida</taxon>
        <taxon>Philodinidae</taxon>
        <taxon>Didymodactylos</taxon>
    </lineage>
</organism>
<dbReference type="PANTHER" id="PTHR13131">
    <property type="entry name" value="CYSTINOSIN"/>
    <property type="match status" value="1"/>
</dbReference>
<keyword evidence="6" id="KW-0769">Symport</keyword>
<evidence type="ECO:0000256" key="10">
    <source>
        <dbReference type="ARBA" id="ARBA00023228"/>
    </source>
</evidence>
<gene>
    <name evidence="16" type="ORF">OVA965_LOCUS13806</name>
    <name evidence="17" type="ORF">TMI583_LOCUS13809</name>
</gene>
<comment type="similarity">
    <text evidence="2">Belongs to the cystinosin family.</text>
</comment>
<accession>A0A8S2IP43</accession>
<dbReference type="AlphaFoldDB" id="A0A8S2IP43"/>
<sequence>MTRIYYLFVLNLVYSCSAFSYESLHANDHVLLFDPSTLTVTISEDKTTNIQLISEHDEDVVVTFLYGDNLRGDPQGFISPLRNLTFKRHKQIQQTLYVRGLKEGHIIVQAHSQQINITNKDFLLINIAKSSILSKLIQIFGWVYFFAWSLSFYPQIILNFKRKSVVGLNFDYLALNLLGFFCYSVFNVGLYLSTDVQSQYFNLHPRGINPVLLNDVLFSIHAFIACLITLFQCLFFERATQRLSYITTTLIVVFVLFLSISSTVAVFHRIPSLTVLYFYSYVKLTITAIKYVPQVFYNYRRKSTEGWSIGNIVLDLTGGICSLLQMFLLALNYNDWSSLFGSPTKFGLGLLSIMFDIIFILQHFIFYKKKQYITLNSTVVEGNEEQHVNENSYSE</sequence>
<keyword evidence="9" id="KW-0325">Glycoprotein</keyword>
<dbReference type="GO" id="GO:0015293">
    <property type="term" value="F:symporter activity"/>
    <property type="evidence" value="ECO:0007669"/>
    <property type="project" value="UniProtKB-KW"/>
</dbReference>
<comment type="subcellular location">
    <subcellularLocation>
        <location evidence="1">Lysosome membrane</location>
        <topology evidence="1">Multi-pass membrane protein</topology>
    </subcellularLocation>
</comment>
<evidence type="ECO:0000256" key="13">
    <source>
        <dbReference type="ARBA" id="ARBA00074957"/>
    </source>
</evidence>
<keyword evidence="7 14" id="KW-1133">Transmembrane helix</keyword>
<feature type="signal peptide" evidence="15">
    <location>
        <begin position="1"/>
        <end position="18"/>
    </location>
</feature>
<keyword evidence="3" id="KW-0813">Transport</keyword>